<keyword evidence="3" id="KW-1185">Reference proteome</keyword>
<feature type="non-terminal residue" evidence="2">
    <location>
        <position position="1"/>
    </location>
</feature>
<feature type="compositionally biased region" description="Basic and acidic residues" evidence="1">
    <location>
        <begin position="842"/>
        <end position="859"/>
    </location>
</feature>
<feature type="region of interest" description="Disordered" evidence="1">
    <location>
        <begin position="461"/>
        <end position="485"/>
    </location>
</feature>
<accession>A0A8J4B552</accession>
<feature type="region of interest" description="Disordered" evidence="1">
    <location>
        <begin position="831"/>
        <end position="859"/>
    </location>
</feature>
<protein>
    <submittedName>
        <fullName evidence="2">Uncharacterized protein</fullName>
    </submittedName>
</protein>
<feature type="compositionally biased region" description="Polar residues" evidence="1">
    <location>
        <begin position="472"/>
        <end position="481"/>
    </location>
</feature>
<name>A0A8J4B552_9CHLO</name>
<dbReference type="Proteomes" id="UP000747399">
    <property type="component" value="Unassembled WGS sequence"/>
</dbReference>
<feature type="compositionally biased region" description="Pro residues" evidence="1">
    <location>
        <begin position="1143"/>
        <end position="1152"/>
    </location>
</feature>
<feature type="region of interest" description="Disordered" evidence="1">
    <location>
        <begin position="1044"/>
        <end position="1096"/>
    </location>
</feature>
<dbReference type="EMBL" id="BNCO01000017">
    <property type="protein sequence ID" value="GIL54295.1"/>
    <property type="molecule type" value="Genomic_DNA"/>
</dbReference>
<feature type="region of interest" description="Disordered" evidence="1">
    <location>
        <begin position="152"/>
        <end position="207"/>
    </location>
</feature>
<feature type="compositionally biased region" description="Low complexity" evidence="1">
    <location>
        <begin position="172"/>
        <end position="197"/>
    </location>
</feature>
<feature type="region of interest" description="Disordered" evidence="1">
    <location>
        <begin position="402"/>
        <end position="439"/>
    </location>
</feature>
<comment type="caution">
    <text evidence="2">The sequence shown here is derived from an EMBL/GenBank/DDBJ whole genome shotgun (WGS) entry which is preliminary data.</text>
</comment>
<organism evidence="2 3">
    <name type="scientific">Volvox africanus</name>
    <dbReference type="NCBI Taxonomy" id="51714"/>
    <lineage>
        <taxon>Eukaryota</taxon>
        <taxon>Viridiplantae</taxon>
        <taxon>Chlorophyta</taxon>
        <taxon>core chlorophytes</taxon>
        <taxon>Chlorophyceae</taxon>
        <taxon>CS clade</taxon>
        <taxon>Chlamydomonadales</taxon>
        <taxon>Volvocaceae</taxon>
        <taxon>Volvox</taxon>
    </lineage>
</organism>
<proteinExistence type="predicted"/>
<evidence type="ECO:0000313" key="2">
    <source>
        <dbReference type="EMBL" id="GIL54295.1"/>
    </source>
</evidence>
<feature type="compositionally biased region" description="Low complexity" evidence="1">
    <location>
        <begin position="406"/>
        <end position="425"/>
    </location>
</feature>
<sequence length="1387" mass="139621">MATNSASSTAWGCPQGLLPGLGPRLFTFRRGPLKSCGRVAQPTPTTFSGPVRFSRPSSRLADGKRFSLPPERASGAQPSPTTRPPEFKAWVYHTLGGGALETILSLISISITLTGIAATLFFQRAQTTGVLPVIGPGIAAIAKEVPHQTAASVNPRHAAASTDGWQQEVVAGRRGASSSSLAASASASRSTQTSAETAPEDEYGRSVNTPYRAMPYGMSAADHVYDTPWTNLCRWAVHALHYQEELQAQQAATATTATASEVPAVSSEQFELDDLPAGDADTANWVADSLAPPVAAGAAAAAETVTAETAAGATPTVASAGTSKGIRTAPGAVATALLERGIGSAPEPKSAAEVKKGVRRSASAIRGARALLRLSTQVAQLPLRVVDWALQMDRPISYPVPPPPTALSEASRASAAAPITSAPDAHGAAKGDIQPPATTFASRTPLDVRIGTADVDEEVVKRPAGRTATEAAVQSSPTPWGQQHLDLRKGTDPWGAAAEAKVAGETPPGSGSVGAAMHALHDTVTSVKSFAKAAASAAEAQLSVYGSAHQAKTSSSSTPAVVAQLPGGAATAVFILALSSWLSSWAVVLLARAASRVLGRRAATATAAAAAAHGMSTREYFGPMYDYVRHMGPGYPRACVPICTPSPPLGNYGTNVPIGTMPDTSAAASGSSSSGSAASASVDYPHKQVPVTEAAVAAVAALDKAVRVPAAADSAVAGGKSRLQPEATAQPVIAETTADAPASDATVRPLIAGGSGTDLEEMAALLRLLPPPPSRRGWTRSAAVAAAAGLKPNPPVLTDPSSKWGLTPSSAAAEAAEAEAAATAAAAAAAAAAATAPHPRGKRESSSRERRVMQRNYSDRLRDAVERRIATAAAAAATAAAAVAATSLPPALVDAPGKELQTTATSKLASCAAADGAEAAQGVLECPPAAASSSTSASTSTSAAAAATSTLTPALTPSASAAGDLAACTAAAVYDGAAAVAMDDVTSQVEDDGANWQLGPACELAVPLAVSLAVPLAVPLPPAVPLPLSAAELAAPSLEAPQRSAAAAATAGQGRTGSSPPESTESYLPYPHDAVSVLPDLGPSPPAPAAEAGATERTAADVAAAATLNPPGRALVKSVVSAPGLDLSATISQPGTALVIRYQPPPPPPPPHQQQDYPQQQQQQQPEFTEPPQSTAATAAGAGCCVTRDAVDIDLSYEQRLRDAIRVIYRGSGSIDHTDTGAVSASAEVEAAAAPAEGSPTDVVRHMASAGMLYMPMEQWSAEALERVSERDLSGEGDGTDRYLLPAKSDSPLVLGGREAAVAAVGAATATESGNLAGGGGEDGGSCLLPAVVPQMERGIVPVTPKGPVDAVVCHRRDGPVTRGSLHSQTVTVTIDADCISGVSKVQ</sequence>
<feature type="compositionally biased region" description="Low complexity" evidence="1">
    <location>
        <begin position="1044"/>
        <end position="1059"/>
    </location>
</feature>
<gene>
    <name evidence="2" type="ORF">Vafri_9864</name>
</gene>
<evidence type="ECO:0000256" key="1">
    <source>
        <dbReference type="SAM" id="MobiDB-lite"/>
    </source>
</evidence>
<feature type="compositionally biased region" description="Low complexity" evidence="1">
    <location>
        <begin position="1153"/>
        <end position="1180"/>
    </location>
</feature>
<evidence type="ECO:0000313" key="3">
    <source>
        <dbReference type="Proteomes" id="UP000747399"/>
    </source>
</evidence>
<feature type="region of interest" description="Disordered" evidence="1">
    <location>
        <begin position="1139"/>
        <end position="1180"/>
    </location>
</feature>
<reference evidence="2" key="1">
    <citation type="journal article" date="2021" name="Proc. Natl. Acad. Sci. U.S.A.">
        <title>Three genomes in the algal genus Volvox reveal the fate of a haploid sex-determining region after a transition to homothallism.</title>
        <authorList>
            <person name="Yamamoto K."/>
            <person name="Hamaji T."/>
            <person name="Kawai-Toyooka H."/>
            <person name="Matsuzaki R."/>
            <person name="Takahashi F."/>
            <person name="Nishimura Y."/>
            <person name="Kawachi M."/>
            <person name="Noguchi H."/>
            <person name="Minakuchi Y."/>
            <person name="Umen J.G."/>
            <person name="Toyoda A."/>
            <person name="Nozaki H."/>
        </authorList>
    </citation>
    <scope>NUCLEOTIDE SEQUENCE</scope>
    <source>
        <strain evidence="2">NIES-3780</strain>
    </source>
</reference>
<feature type="region of interest" description="Disordered" evidence="1">
    <location>
        <begin position="40"/>
        <end position="85"/>
    </location>
</feature>